<keyword evidence="8" id="KW-1185">Reference proteome</keyword>
<evidence type="ECO:0000313" key="8">
    <source>
        <dbReference type="Proteomes" id="UP000240572"/>
    </source>
</evidence>
<dbReference type="Pfam" id="PF03379">
    <property type="entry name" value="CcmB"/>
    <property type="match status" value="1"/>
</dbReference>
<evidence type="ECO:0000256" key="1">
    <source>
        <dbReference type="ARBA" id="ARBA00004141"/>
    </source>
</evidence>
<protein>
    <submittedName>
        <fullName evidence="7">Heme exporter protein B</fullName>
    </submittedName>
</protein>
<feature type="transmembrane region" description="Helical" evidence="6">
    <location>
        <begin position="21"/>
        <end position="40"/>
    </location>
</feature>
<name>A0A2P8CWK6_9BACT</name>
<evidence type="ECO:0000256" key="2">
    <source>
        <dbReference type="ARBA" id="ARBA00010544"/>
    </source>
</evidence>
<feature type="transmembrane region" description="Helical" evidence="6">
    <location>
        <begin position="52"/>
        <end position="71"/>
    </location>
</feature>
<gene>
    <name evidence="7" type="ORF">B0I18_112121</name>
</gene>
<feature type="transmembrane region" description="Helical" evidence="6">
    <location>
        <begin position="125"/>
        <end position="149"/>
    </location>
</feature>
<keyword evidence="3 6" id="KW-0812">Transmembrane</keyword>
<dbReference type="RefSeq" id="WP_106524969.1">
    <property type="nucleotide sequence ID" value="NZ_PYGD01000012.1"/>
</dbReference>
<accession>A0A2P8CWK6</accession>
<reference evidence="7 8" key="1">
    <citation type="submission" date="2018-03" db="EMBL/GenBank/DDBJ databases">
        <title>Genomic Encyclopedia of Type Strains, Phase III (KMG-III): the genomes of soil and plant-associated and newly described type strains.</title>
        <authorList>
            <person name="Whitman W."/>
        </authorList>
    </citation>
    <scope>NUCLEOTIDE SEQUENCE [LARGE SCALE GENOMIC DNA]</scope>
    <source>
        <strain evidence="7 8">CGMCC 1.12700</strain>
    </source>
</reference>
<evidence type="ECO:0000256" key="4">
    <source>
        <dbReference type="ARBA" id="ARBA00022989"/>
    </source>
</evidence>
<sequence length="218" mass="24433">MFVTQLLTLIKKDFLLEWRQKHTLFGVMLYVGCTVFVLYMMAGQPESRIWNALFWIAQLFVTVNTVAKSFLQEGEARTRYYFTIAAPVQYIIAKMVYSLAMMLVMMFISLVLFNVMLGSPLIRPAMYVGVCCLGASSLSLLFTFLSAIAAQARQNAALMAILGFPIAIPLLMILSNLALGAVSNVLQEGWWGMALMMLGMDVLIIALSVILFPFLWKE</sequence>
<dbReference type="GO" id="GO:0017004">
    <property type="term" value="P:cytochrome complex assembly"/>
    <property type="evidence" value="ECO:0007669"/>
    <property type="project" value="InterPro"/>
</dbReference>
<evidence type="ECO:0000256" key="5">
    <source>
        <dbReference type="ARBA" id="ARBA00023136"/>
    </source>
</evidence>
<comment type="similarity">
    <text evidence="2">Belongs to the CcmB/CycW/HelB family.</text>
</comment>
<dbReference type="AlphaFoldDB" id="A0A2P8CWK6"/>
<evidence type="ECO:0000256" key="3">
    <source>
        <dbReference type="ARBA" id="ARBA00022692"/>
    </source>
</evidence>
<feature type="transmembrane region" description="Helical" evidence="6">
    <location>
        <begin position="190"/>
        <end position="216"/>
    </location>
</feature>
<dbReference type="EMBL" id="PYGD01000012">
    <property type="protein sequence ID" value="PSK89320.1"/>
    <property type="molecule type" value="Genomic_DNA"/>
</dbReference>
<evidence type="ECO:0000256" key="6">
    <source>
        <dbReference type="SAM" id="Phobius"/>
    </source>
</evidence>
<dbReference type="Proteomes" id="UP000240572">
    <property type="component" value="Unassembled WGS sequence"/>
</dbReference>
<dbReference type="OrthoDB" id="9788444at2"/>
<feature type="transmembrane region" description="Helical" evidence="6">
    <location>
        <begin position="156"/>
        <end position="178"/>
    </location>
</feature>
<proteinExistence type="inferred from homology"/>
<evidence type="ECO:0000313" key="7">
    <source>
        <dbReference type="EMBL" id="PSK89320.1"/>
    </source>
</evidence>
<organism evidence="7 8">
    <name type="scientific">Taibaiella chishuiensis</name>
    <dbReference type="NCBI Taxonomy" id="1434707"/>
    <lineage>
        <taxon>Bacteria</taxon>
        <taxon>Pseudomonadati</taxon>
        <taxon>Bacteroidota</taxon>
        <taxon>Chitinophagia</taxon>
        <taxon>Chitinophagales</taxon>
        <taxon>Chitinophagaceae</taxon>
        <taxon>Taibaiella</taxon>
    </lineage>
</organism>
<dbReference type="GO" id="GO:0016020">
    <property type="term" value="C:membrane"/>
    <property type="evidence" value="ECO:0007669"/>
    <property type="project" value="UniProtKB-SubCell"/>
</dbReference>
<keyword evidence="5 6" id="KW-0472">Membrane</keyword>
<keyword evidence="4 6" id="KW-1133">Transmembrane helix</keyword>
<comment type="subcellular location">
    <subcellularLocation>
        <location evidence="1">Membrane</location>
        <topology evidence="1">Multi-pass membrane protein</topology>
    </subcellularLocation>
</comment>
<feature type="transmembrane region" description="Helical" evidence="6">
    <location>
        <begin position="91"/>
        <end position="113"/>
    </location>
</feature>
<dbReference type="InterPro" id="IPR003544">
    <property type="entry name" value="Cyt_c_biogenesis_CcmB"/>
</dbReference>
<dbReference type="GO" id="GO:0015232">
    <property type="term" value="F:heme transmembrane transporter activity"/>
    <property type="evidence" value="ECO:0007669"/>
    <property type="project" value="InterPro"/>
</dbReference>
<comment type="caution">
    <text evidence="7">The sequence shown here is derived from an EMBL/GenBank/DDBJ whole genome shotgun (WGS) entry which is preliminary data.</text>
</comment>